<dbReference type="NCBIfam" id="TIGR03147">
    <property type="entry name" value="cyt_nit_nrfF"/>
    <property type="match status" value="1"/>
</dbReference>
<dbReference type="PANTHER" id="PTHR47870">
    <property type="entry name" value="CYTOCHROME C-TYPE BIOGENESIS PROTEIN CCMH"/>
    <property type="match status" value="1"/>
</dbReference>
<dbReference type="GO" id="GO:0016829">
    <property type="term" value="F:lyase activity"/>
    <property type="evidence" value="ECO:0007669"/>
    <property type="project" value="UniProtKB-KW"/>
</dbReference>
<evidence type="ECO:0000256" key="6">
    <source>
        <dbReference type="RuleBase" id="RU364112"/>
    </source>
</evidence>
<evidence type="ECO:0000256" key="4">
    <source>
        <dbReference type="ARBA" id="ARBA00022729"/>
    </source>
</evidence>
<keyword evidence="6" id="KW-1133">Transmembrane helix</keyword>
<feature type="transmembrane region" description="Helical" evidence="6">
    <location>
        <begin position="115"/>
        <end position="133"/>
    </location>
</feature>
<dbReference type="FunFam" id="1.10.8.640:FF:000001">
    <property type="entry name" value="Cytochrome c-type biogenesis protein"/>
    <property type="match status" value="1"/>
</dbReference>
<sequence length="139" mass="16201">MLLRLAFFLFFIVSPLQSWASDPFSSSEGVNAVEFFEFDSTEQQRMATELAKSLRCPQCQNQNLIESNSPIAKDLRFKVFVMVKEGKSEQEIVDYMVERFGDFVLYQPPFKAQTWLLWLTPVIILSLFLIYAARSVRRK</sequence>
<evidence type="ECO:0000313" key="9">
    <source>
        <dbReference type="Proteomes" id="UP000053748"/>
    </source>
</evidence>
<proteinExistence type="inferred from homology"/>
<keyword evidence="6" id="KW-0472">Membrane</keyword>
<protein>
    <recommendedName>
        <fullName evidence="6">Formate-dependent nitrite reductase complex subunit</fullName>
    </recommendedName>
</protein>
<dbReference type="InterPro" id="IPR017565">
    <property type="entry name" value="For-dep_Cytc_NO2Rdtase_NrfF"/>
</dbReference>
<dbReference type="Gene3D" id="1.10.8.640">
    <property type="entry name" value="Cytochrome C biogenesis protein"/>
    <property type="match status" value="1"/>
</dbReference>
<dbReference type="GO" id="GO:0005886">
    <property type="term" value="C:plasma membrane"/>
    <property type="evidence" value="ECO:0007669"/>
    <property type="project" value="TreeGrafter"/>
</dbReference>
<evidence type="ECO:0000256" key="2">
    <source>
        <dbReference type="ARBA" id="ARBA00022617"/>
    </source>
</evidence>
<evidence type="ECO:0000313" key="8">
    <source>
        <dbReference type="EMBL" id="PNM58117.1"/>
    </source>
</evidence>
<dbReference type="InterPro" id="IPR005616">
    <property type="entry name" value="CcmH/CycL/Ccl2/NrfF_N"/>
</dbReference>
<keyword evidence="8" id="KW-0456">Lyase</keyword>
<feature type="domain" description="CcmH/CycL/Ccl2/NrfF N-terminal" evidence="7">
    <location>
        <begin position="31"/>
        <end position="139"/>
    </location>
</feature>
<accession>A0A2J9V2X8</accession>
<dbReference type="GO" id="GO:0017004">
    <property type="term" value="P:cytochrome complex assembly"/>
    <property type="evidence" value="ECO:0007669"/>
    <property type="project" value="UniProtKB-ARBA"/>
</dbReference>
<dbReference type="STRING" id="674.VM_08550"/>
<dbReference type="Proteomes" id="UP000053748">
    <property type="component" value="Unassembled WGS sequence"/>
</dbReference>
<dbReference type="GO" id="GO:0046872">
    <property type="term" value="F:metal ion binding"/>
    <property type="evidence" value="ECO:0007669"/>
    <property type="project" value="UniProtKB-KW"/>
</dbReference>
<gene>
    <name evidence="8" type="primary">nrfF</name>
    <name evidence="8" type="ORF">AL544_019725</name>
</gene>
<keyword evidence="4 6" id="KW-0732">Signal</keyword>
<comment type="function">
    <text evidence="6">Possible subunit of a heme lyase.</text>
</comment>
<evidence type="ECO:0000256" key="5">
    <source>
        <dbReference type="ARBA" id="ARBA00023004"/>
    </source>
</evidence>
<feature type="signal peptide" evidence="6">
    <location>
        <begin position="1"/>
        <end position="20"/>
    </location>
</feature>
<organism evidence="8 9">
    <name type="scientific">Vibrio mimicus</name>
    <dbReference type="NCBI Taxonomy" id="674"/>
    <lineage>
        <taxon>Bacteria</taxon>
        <taxon>Pseudomonadati</taxon>
        <taxon>Pseudomonadota</taxon>
        <taxon>Gammaproteobacteria</taxon>
        <taxon>Vibrionales</taxon>
        <taxon>Vibrionaceae</taxon>
        <taxon>Vibrio</taxon>
    </lineage>
</organism>
<dbReference type="CDD" id="cd16378">
    <property type="entry name" value="CcmH_N"/>
    <property type="match status" value="1"/>
</dbReference>
<dbReference type="PANTHER" id="PTHR47870:SF2">
    <property type="entry name" value="FORMATE-DEPENDENT NITRITE REDUCTASE COMPLEX SUBUNIT NRFF"/>
    <property type="match status" value="1"/>
</dbReference>
<feature type="chain" id="PRO_5014211580" description="Formate-dependent nitrite reductase complex subunit" evidence="6">
    <location>
        <begin position="21"/>
        <end position="139"/>
    </location>
</feature>
<name>A0A2J9V2X8_VIBMI</name>
<keyword evidence="2 6" id="KW-0349">Heme</keyword>
<keyword evidence="6" id="KW-0812">Transmembrane</keyword>
<evidence type="ECO:0000256" key="3">
    <source>
        <dbReference type="ARBA" id="ARBA00022723"/>
    </source>
</evidence>
<dbReference type="InterPro" id="IPR038297">
    <property type="entry name" value="CcmH/CycL/NrfF/Ccl2_sf"/>
</dbReference>
<evidence type="ECO:0000259" key="7">
    <source>
        <dbReference type="Pfam" id="PF03918"/>
    </source>
</evidence>
<dbReference type="OrthoDB" id="9804975at2"/>
<comment type="caution">
    <text evidence="8">The sequence shown here is derived from an EMBL/GenBank/DDBJ whole genome shotgun (WGS) entry which is preliminary data.</text>
</comment>
<comment type="similarity">
    <text evidence="1 6">Belongs to the CcmH/CycL/Ccl2/NrfF family.</text>
</comment>
<keyword evidence="5 6" id="KW-0408">Iron</keyword>
<evidence type="ECO:0000256" key="1">
    <source>
        <dbReference type="ARBA" id="ARBA00010342"/>
    </source>
</evidence>
<dbReference type="Pfam" id="PF03918">
    <property type="entry name" value="CcmH"/>
    <property type="match status" value="1"/>
</dbReference>
<keyword evidence="9" id="KW-1185">Reference proteome</keyword>
<dbReference type="InterPro" id="IPR051263">
    <property type="entry name" value="C-type_cytochrome_biogenesis"/>
</dbReference>
<reference evidence="8" key="1">
    <citation type="submission" date="2017-12" db="EMBL/GenBank/DDBJ databases">
        <title>FDA dAtabase for Regulatory Grade micrObial Sequences (FDA-ARGOS): Supporting development and validation of Infectious Disease Dx tests.</title>
        <authorList>
            <person name="Hoffmann M."/>
            <person name="Allard M."/>
            <person name="Evans P."/>
            <person name="Brown E."/>
            <person name="Tallon L.J."/>
            <person name="Sadzewicz L."/>
            <person name="Sengamalay N."/>
            <person name="Ott S."/>
            <person name="Godinez A."/>
            <person name="Nagaraj S."/>
            <person name="Vavikolanu K."/>
            <person name="Aluvathingal J."/>
            <person name="Nadendla S."/>
            <person name="Hobson J."/>
            <person name="Sichtig H."/>
        </authorList>
    </citation>
    <scope>NUCLEOTIDE SEQUENCE [LARGE SCALE GENOMIC DNA]</scope>
    <source>
        <strain evidence="8">FDAARGOS_113</strain>
    </source>
</reference>
<dbReference type="AlphaFoldDB" id="A0A2J9V2X8"/>
<keyword evidence="3 6" id="KW-0479">Metal-binding</keyword>
<dbReference type="RefSeq" id="WP_000926773.1">
    <property type="nucleotide sequence ID" value="NZ_CAWMSS010000001.1"/>
</dbReference>
<dbReference type="EMBL" id="LOSJ02000002">
    <property type="protein sequence ID" value="PNM58117.1"/>
    <property type="molecule type" value="Genomic_DNA"/>
</dbReference>